<dbReference type="NCBIfam" id="TIGR00701">
    <property type="entry name" value="protoporphyrinogen oxidase HemJ"/>
    <property type="match status" value="1"/>
</dbReference>
<comment type="subcellular location">
    <subcellularLocation>
        <location evidence="1 14">Cell membrane</location>
        <topology evidence="1 14">Multi-pass membrane protein</topology>
    </subcellularLocation>
</comment>
<evidence type="ECO:0000256" key="14">
    <source>
        <dbReference type="HAMAP-Rule" id="MF_02239"/>
    </source>
</evidence>
<evidence type="ECO:0000256" key="8">
    <source>
        <dbReference type="ARBA" id="ARBA00022723"/>
    </source>
</evidence>
<evidence type="ECO:0000256" key="2">
    <source>
        <dbReference type="ARBA" id="ARBA00005073"/>
    </source>
</evidence>
<protein>
    <recommendedName>
        <fullName evidence="4 14">Protoporphyrinogen IX oxidase</fullName>
        <shortName evidence="14">PPO</shortName>
        <ecNumber evidence="14 15">1.3.99.-</ecNumber>
    </recommendedName>
</protein>
<dbReference type="UniPathway" id="UPA00251">
    <property type="reaction ID" value="UER00324"/>
</dbReference>
<dbReference type="InterPro" id="IPR005265">
    <property type="entry name" value="HemJ-like"/>
</dbReference>
<feature type="binding site" description="axial binding residue" evidence="14">
    <location>
        <position position="10"/>
    </location>
    <ligand>
        <name>heme</name>
        <dbReference type="ChEBI" id="CHEBI:30413"/>
    </ligand>
    <ligandPart>
        <name>Fe</name>
        <dbReference type="ChEBI" id="CHEBI:18248"/>
    </ligandPart>
</feature>
<organism evidence="16 17">
    <name type="scientific">Aerophototrophica crusticola</name>
    <dbReference type="NCBI Taxonomy" id="1709002"/>
    <lineage>
        <taxon>Bacteria</taxon>
        <taxon>Pseudomonadati</taxon>
        <taxon>Pseudomonadota</taxon>
        <taxon>Alphaproteobacteria</taxon>
        <taxon>Rhodospirillales</taxon>
        <taxon>Rhodospirillaceae</taxon>
        <taxon>Aerophototrophica</taxon>
    </lineage>
</organism>
<dbReference type="EMBL" id="CP051775">
    <property type="protein sequence ID" value="QJE71764.1"/>
    <property type="molecule type" value="Genomic_DNA"/>
</dbReference>
<keyword evidence="8 14" id="KW-0479">Metal-binding</keyword>
<comment type="cofactor">
    <cofactor evidence="14 15">
        <name>heme b</name>
        <dbReference type="ChEBI" id="CHEBI:60344"/>
    </cofactor>
    <text evidence="14 15">Binds 1 heme b (iron(II)-protoporphyrin IX) group per subunit.</text>
</comment>
<reference evidence="16" key="1">
    <citation type="submission" date="2020-04" db="EMBL/GenBank/DDBJ databases">
        <title>A desert anoxygenic phototrophic bacterium fixes CO2 using RubisCO under aerobic conditions.</title>
        <authorList>
            <person name="Tang K."/>
        </authorList>
    </citation>
    <scope>NUCLEOTIDE SEQUENCE [LARGE SCALE GENOMIC DNA]</scope>
    <source>
        <strain evidence="16">MIMtkB3</strain>
    </source>
</reference>
<dbReference type="GO" id="GO:0006782">
    <property type="term" value="P:protoporphyrinogen IX biosynthetic process"/>
    <property type="evidence" value="ECO:0007669"/>
    <property type="project" value="UniProtKB-UniRule"/>
</dbReference>
<dbReference type="GO" id="GO:0005886">
    <property type="term" value="C:plasma membrane"/>
    <property type="evidence" value="ECO:0007669"/>
    <property type="project" value="UniProtKB-SubCell"/>
</dbReference>
<dbReference type="PIRSF" id="PIRSF004638">
    <property type="entry name" value="UCP004638"/>
    <property type="match status" value="1"/>
</dbReference>
<evidence type="ECO:0000256" key="9">
    <source>
        <dbReference type="ARBA" id="ARBA00022989"/>
    </source>
</evidence>
<dbReference type="GO" id="GO:0070818">
    <property type="term" value="F:protoporphyrinogen oxidase activity"/>
    <property type="evidence" value="ECO:0007669"/>
    <property type="project" value="UniProtKB-UniRule"/>
</dbReference>
<keyword evidence="6 14" id="KW-0349">Heme</keyword>
<evidence type="ECO:0000256" key="1">
    <source>
        <dbReference type="ARBA" id="ARBA00004651"/>
    </source>
</evidence>
<keyword evidence="17" id="KW-1185">Reference proteome</keyword>
<evidence type="ECO:0000256" key="13">
    <source>
        <dbReference type="ARBA" id="ARBA00048390"/>
    </source>
</evidence>
<keyword evidence="12 14" id="KW-0472">Membrane</keyword>
<evidence type="ECO:0000256" key="10">
    <source>
        <dbReference type="ARBA" id="ARBA00023002"/>
    </source>
</evidence>
<evidence type="ECO:0000313" key="16">
    <source>
        <dbReference type="EMBL" id="QJE71764.1"/>
    </source>
</evidence>
<dbReference type="EC" id="1.3.99.-" evidence="14 15"/>
<proteinExistence type="inferred from homology"/>
<feature type="transmembrane region" description="Helical" evidence="14">
    <location>
        <begin position="84"/>
        <end position="101"/>
    </location>
</feature>
<comment type="similarity">
    <text evidence="3 14 15">Belongs to the HemJ family.</text>
</comment>
<evidence type="ECO:0000313" key="17">
    <source>
        <dbReference type="Proteomes" id="UP000501891"/>
    </source>
</evidence>
<name>A0A858R2Z8_9PROT</name>
<keyword evidence="9 14" id="KW-1133">Transmembrane helix</keyword>
<feature type="transmembrane region" description="Helical" evidence="14">
    <location>
        <begin position="51"/>
        <end position="72"/>
    </location>
</feature>
<comment type="subunit">
    <text evidence="14">Homodimer.</text>
</comment>
<keyword evidence="11 14" id="KW-0408">Iron</keyword>
<evidence type="ECO:0000256" key="5">
    <source>
        <dbReference type="ARBA" id="ARBA00022475"/>
    </source>
</evidence>
<dbReference type="HAMAP" id="MF_02239">
    <property type="entry name" value="HemJ"/>
    <property type="match status" value="1"/>
</dbReference>
<evidence type="ECO:0000256" key="11">
    <source>
        <dbReference type="ARBA" id="ARBA00023004"/>
    </source>
</evidence>
<feature type="binding site" description="axial binding residue" evidence="14">
    <location>
        <position position="87"/>
    </location>
    <ligand>
        <name>heme</name>
        <dbReference type="ChEBI" id="CHEBI:30413"/>
    </ligand>
    <ligandPart>
        <name>Fe</name>
        <dbReference type="ChEBI" id="CHEBI:18248"/>
    </ligandPart>
</feature>
<keyword evidence="10 14" id="KW-0560">Oxidoreductase</keyword>
<dbReference type="GO" id="GO:0046872">
    <property type="term" value="F:metal ion binding"/>
    <property type="evidence" value="ECO:0007669"/>
    <property type="project" value="UniProtKB-UniRule"/>
</dbReference>
<comment type="pathway">
    <text evidence="2 14 15">Porphyrin-containing compound metabolism; protoporphyrin-IX biosynthesis; protoporphyrin-IX from protoporphyrinogen-IX: step 1/1.</text>
</comment>
<keyword evidence="7 14" id="KW-0812">Transmembrane</keyword>
<dbReference type="KEGG" id="acru:HHL28_00330"/>
<dbReference type="PANTHER" id="PTHR40255">
    <property type="entry name" value="UPF0093 MEMBRANE PROTEIN SLR1790"/>
    <property type="match status" value="1"/>
</dbReference>
<sequence length="143" mass="16431">MAYLWVKALHVIAIIAWMAAMLYMPRLFVYHTETEPGSAESERFKVMERRLLKAIMTPAMIATFILGITLVAMEPGWLKGQGWLHAKVLLVLGLAAMHGMMSKWRKEFERDERARPQKFFRIMNEVPTALMVGVVILVIVKPF</sequence>
<keyword evidence="5 14" id="KW-1003">Cell membrane</keyword>
<evidence type="ECO:0000256" key="15">
    <source>
        <dbReference type="PIRNR" id="PIRNR004638"/>
    </source>
</evidence>
<comment type="function">
    <text evidence="14 15">Catalyzes the oxidation of protoporphyrinogen IX to protoporphyrin IX.</text>
</comment>
<evidence type="ECO:0000256" key="3">
    <source>
        <dbReference type="ARBA" id="ARBA00006501"/>
    </source>
</evidence>
<dbReference type="PANTHER" id="PTHR40255:SF1">
    <property type="entry name" value="PROTOPORPHYRINOGEN IX OXIDASE"/>
    <property type="match status" value="1"/>
</dbReference>
<feature type="transmembrane region" description="Helical" evidence="14">
    <location>
        <begin position="122"/>
        <end position="140"/>
    </location>
</feature>
<evidence type="ECO:0000256" key="7">
    <source>
        <dbReference type="ARBA" id="ARBA00022692"/>
    </source>
</evidence>
<feature type="transmembrane region" description="Helical" evidence="14">
    <location>
        <begin position="6"/>
        <end position="30"/>
    </location>
</feature>
<accession>A0A858R2Z8</accession>
<dbReference type="Proteomes" id="UP000501891">
    <property type="component" value="Chromosome"/>
</dbReference>
<dbReference type="AlphaFoldDB" id="A0A858R2Z8"/>
<gene>
    <name evidence="16" type="primary">hemJ</name>
    <name evidence="16" type="ORF">HHL28_00330</name>
</gene>
<evidence type="ECO:0000256" key="12">
    <source>
        <dbReference type="ARBA" id="ARBA00023136"/>
    </source>
</evidence>
<dbReference type="Pfam" id="PF03653">
    <property type="entry name" value="UPF0093"/>
    <property type="match status" value="1"/>
</dbReference>
<evidence type="ECO:0000256" key="6">
    <source>
        <dbReference type="ARBA" id="ARBA00022617"/>
    </source>
</evidence>
<comment type="catalytic activity">
    <reaction evidence="13 14 15">
        <text>protoporphyrinogen IX + 3 A = protoporphyrin IX + 3 AH2</text>
        <dbReference type="Rhea" id="RHEA:62000"/>
        <dbReference type="ChEBI" id="CHEBI:13193"/>
        <dbReference type="ChEBI" id="CHEBI:17499"/>
        <dbReference type="ChEBI" id="CHEBI:57306"/>
        <dbReference type="ChEBI" id="CHEBI:57307"/>
    </reaction>
</comment>
<evidence type="ECO:0000256" key="4">
    <source>
        <dbReference type="ARBA" id="ARBA00017504"/>
    </source>
</evidence>